<dbReference type="PANTHER" id="PTHR43540:SF1">
    <property type="entry name" value="ISOCHORISMATASE HYDROLASE"/>
    <property type="match status" value="1"/>
</dbReference>
<dbReference type="Proteomes" id="UP000642819">
    <property type="component" value="Unassembled WGS sequence"/>
</dbReference>
<name>A0ABQ3GGT7_9MICC</name>
<evidence type="ECO:0000313" key="4">
    <source>
        <dbReference type="Proteomes" id="UP000642819"/>
    </source>
</evidence>
<dbReference type="RefSeq" id="WP_189349487.1">
    <property type="nucleotide sequence ID" value="NZ_BMXK01000005.1"/>
</dbReference>
<dbReference type="SUPFAM" id="SSF52499">
    <property type="entry name" value="Isochorismatase-like hydrolases"/>
    <property type="match status" value="1"/>
</dbReference>
<keyword evidence="1 3" id="KW-0378">Hydrolase</keyword>
<keyword evidence="4" id="KW-1185">Reference proteome</keyword>
<evidence type="ECO:0000256" key="1">
    <source>
        <dbReference type="ARBA" id="ARBA00022801"/>
    </source>
</evidence>
<dbReference type="EMBL" id="BMXK01000005">
    <property type="protein sequence ID" value="GHD05614.1"/>
    <property type="molecule type" value="Genomic_DNA"/>
</dbReference>
<evidence type="ECO:0000259" key="2">
    <source>
        <dbReference type="Pfam" id="PF00857"/>
    </source>
</evidence>
<feature type="domain" description="Isochorismatase-like" evidence="2">
    <location>
        <begin position="10"/>
        <end position="154"/>
    </location>
</feature>
<dbReference type="GO" id="GO:0016787">
    <property type="term" value="F:hydrolase activity"/>
    <property type="evidence" value="ECO:0007669"/>
    <property type="project" value="UniProtKB-KW"/>
</dbReference>
<dbReference type="InterPro" id="IPR050272">
    <property type="entry name" value="Isochorismatase-like_hydrls"/>
</dbReference>
<organism evidence="3 4">
    <name type="scientific">Zhihengliuella salsuginis</name>
    <dbReference type="NCBI Taxonomy" id="578222"/>
    <lineage>
        <taxon>Bacteria</taxon>
        <taxon>Bacillati</taxon>
        <taxon>Actinomycetota</taxon>
        <taxon>Actinomycetes</taxon>
        <taxon>Micrococcales</taxon>
        <taxon>Micrococcaceae</taxon>
        <taxon>Zhihengliuella</taxon>
    </lineage>
</organism>
<dbReference type="PANTHER" id="PTHR43540">
    <property type="entry name" value="PEROXYUREIDOACRYLATE/UREIDOACRYLATE AMIDOHYDROLASE-RELATED"/>
    <property type="match status" value="1"/>
</dbReference>
<gene>
    <name evidence="3" type="ORF">GCM10008096_14770</name>
</gene>
<sequence length="200" mass="21366">MTREPDLTDAALILVDVQEGFRDPWWGRSHELETAYAKIARLGREWNARGLPVVKVRHDSQNPESPLYAGSSGNRFVTGVASLREDVIVTKTVNSAFLGTPDLAEWLRARGISTIVVAGVQTNACVETTARMGGNLGFSVVVPLDATATFDLEGPALAGNPPIRLSAEDLMRATAVSLHGGGFAHVTEVSTILSALEEKS</sequence>
<accession>A0ABQ3GGT7</accession>
<dbReference type="CDD" id="cd01014">
    <property type="entry name" value="nicotinamidase_related"/>
    <property type="match status" value="1"/>
</dbReference>
<dbReference type="InterPro" id="IPR000868">
    <property type="entry name" value="Isochorismatase-like_dom"/>
</dbReference>
<evidence type="ECO:0000313" key="3">
    <source>
        <dbReference type="EMBL" id="GHD05614.1"/>
    </source>
</evidence>
<dbReference type="InterPro" id="IPR036380">
    <property type="entry name" value="Isochorismatase-like_sf"/>
</dbReference>
<dbReference type="Gene3D" id="3.40.50.850">
    <property type="entry name" value="Isochorismatase-like"/>
    <property type="match status" value="1"/>
</dbReference>
<proteinExistence type="predicted"/>
<dbReference type="Pfam" id="PF00857">
    <property type="entry name" value="Isochorismatase"/>
    <property type="match status" value="1"/>
</dbReference>
<comment type="caution">
    <text evidence="3">The sequence shown here is derived from an EMBL/GenBank/DDBJ whole genome shotgun (WGS) entry which is preliminary data.</text>
</comment>
<protein>
    <submittedName>
        <fullName evidence="3">Hydrolase</fullName>
    </submittedName>
</protein>
<reference evidence="4" key="1">
    <citation type="journal article" date="2019" name="Int. J. Syst. Evol. Microbiol.">
        <title>The Global Catalogue of Microorganisms (GCM) 10K type strain sequencing project: providing services to taxonomists for standard genome sequencing and annotation.</title>
        <authorList>
            <consortium name="The Broad Institute Genomics Platform"/>
            <consortium name="The Broad Institute Genome Sequencing Center for Infectious Disease"/>
            <person name="Wu L."/>
            <person name="Ma J."/>
        </authorList>
    </citation>
    <scope>NUCLEOTIDE SEQUENCE [LARGE SCALE GENOMIC DNA]</scope>
    <source>
        <strain evidence="4">KCTC 19466</strain>
    </source>
</reference>